<gene>
    <name evidence="2" type="ORF">NEZAVI_LOCUS6096</name>
</gene>
<feature type="region of interest" description="Disordered" evidence="1">
    <location>
        <begin position="176"/>
        <end position="222"/>
    </location>
</feature>
<dbReference type="OrthoDB" id="411372at2759"/>
<feature type="compositionally biased region" description="Acidic residues" evidence="1">
    <location>
        <begin position="82"/>
        <end position="102"/>
    </location>
</feature>
<protein>
    <submittedName>
        <fullName evidence="2">Uncharacterized protein</fullName>
    </submittedName>
</protein>
<feature type="compositionally biased region" description="Polar residues" evidence="1">
    <location>
        <begin position="176"/>
        <end position="200"/>
    </location>
</feature>
<sequence>MPSPSQDNSSDRDSRSRTPELEDQLSDHSNKSDGPLPDPKDSGIGEDITDSIPADLPKRQRELYKRIQQQQREVENIQPGEGNEERDEDYKEEDWYSSEDEDSSKKMEPLAAILNKLKQKPSIQLVQASDSQPIIGHSTTLPPTSQSSIIVPPILPDIDINAVSKLLSSVRETIQQKQSIESQNKSQVTSNSVAAPTQNQPSSLPPLGSLVPDSVPSVEKRRVRDPRLRGNVADDDVDLRMAPQGDVDLRQLPFKPAPVHTPANEIDASITSHPPVPYKLIPFIVAPPDYSDITSKYVNDPRLRRNNPGAMVILQPALMQPVPLRPTLEPRDPRQRSLLANDPRRKSSVLLQRDSDLRQPPQHFPQLGDVDLRMHPPAPHLAFK</sequence>
<proteinExistence type="predicted"/>
<dbReference type="Proteomes" id="UP001152798">
    <property type="component" value="Chromosome 3"/>
</dbReference>
<keyword evidence="3" id="KW-1185">Reference proteome</keyword>
<feature type="compositionally biased region" description="Basic and acidic residues" evidence="1">
    <location>
        <begin position="56"/>
        <end position="65"/>
    </location>
</feature>
<feature type="region of interest" description="Disordered" evidence="1">
    <location>
        <begin position="1"/>
        <end position="107"/>
    </location>
</feature>
<evidence type="ECO:0000256" key="1">
    <source>
        <dbReference type="SAM" id="MobiDB-lite"/>
    </source>
</evidence>
<organism evidence="2 3">
    <name type="scientific">Nezara viridula</name>
    <name type="common">Southern green stink bug</name>
    <name type="synonym">Cimex viridulus</name>
    <dbReference type="NCBI Taxonomy" id="85310"/>
    <lineage>
        <taxon>Eukaryota</taxon>
        <taxon>Metazoa</taxon>
        <taxon>Ecdysozoa</taxon>
        <taxon>Arthropoda</taxon>
        <taxon>Hexapoda</taxon>
        <taxon>Insecta</taxon>
        <taxon>Pterygota</taxon>
        <taxon>Neoptera</taxon>
        <taxon>Paraneoptera</taxon>
        <taxon>Hemiptera</taxon>
        <taxon>Heteroptera</taxon>
        <taxon>Panheteroptera</taxon>
        <taxon>Pentatomomorpha</taxon>
        <taxon>Pentatomoidea</taxon>
        <taxon>Pentatomidae</taxon>
        <taxon>Pentatominae</taxon>
        <taxon>Nezara</taxon>
    </lineage>
</organism>
<evidence type="ECO:0000313" key="2">
    <source>
        <dbReference type="EMBL" id="CAH1395924.1"/>
    </source>
</evidence>
<evidence type="ECO:0000313" key="3">
    <source>
        <dbReference type="Proteomes" id="UP001152798"/>
    </source>
</evidence>
<accession>A0A9P0H5R0</accession>
<feature type="compositionally biased region" description="Basic and acidic residues" evidence="1">
    <location>
        <begin position="9"/>
        <end position="31"/>
    </location>
</feature>
<dbReference type="AlphaFoldDB" id="A0A9P0H5R0"/>
<feature type="region of interest" description="Disordered" evidence="1">
    <location>
        <begin position="323"/>
        <end position="384"/>
    </location>
</feature>
<feature type="compositionally biased region" description="Low complexity" evidence="1">
    <location>
        <begin position="201"/>
        <end position="217"/>
    </location>
</feature>
<reference evidence="2" key="1">
    <citation type="submission" date="2022-01" db="EMBL/GenBank/DDBJ databases">
        <authorList>
            <person name="King R."/>
        </authorList>
    </citation>
    <scope>NUCLEOTIDE SEQUENCE</scope>
</reference>
<dbReference type="EMBL" id="OV725079">
    <property type="protein sequence ID" value="CAH1395924.1"/>
    <property type="molecule type" value="Genomic_DNA"/>
</dbReference>
<name>A0A9P0H5R0_NEZVI</name>